<reference evidence="7" key="1">
    <citation type="submission" date="2021-03" db="EMBL/GenBank/DDBJ databases">
        <authorList>
            <person name="Kanchanasin P."/>
            <person name="Saeng-In P."/>
            <person name="Phongsopitanun W."/>
            <person name="Yuki M."/>
            <person name="Kudo T."/>
            <person name="Ohkuma M."/>
            <person name="Tanasupawat S."/>
        </authorList>
    </citation>
    <scope>NUCLEOTIDE SEQUENCE</scope>
    <source>
        <strain evidence="7">GKU 128</strain>
    </source>
</reference>
<feature type="compositionally biased region" description="Low complexity" evidence="4">
    <location>
        <begin position="102"/>
        <end position="117"/>
    </location>
</feature>
<dbReference type="Pfam" id="PF02558">
    <property type="entry name" value="ApbA"/>
    <property type="match status" value="1"/>
</dbReference>
<organism evidence="7 8">
    <name type="scientific">Actinomadura barringtoniae</name>
    <dbReference type="NCBI Taxonomy" id="1427535"/>
    <lineage>
        <taxon>Bacteria</taxon>
        <taxon>Bacillati</taxon>
        <taxon>Actinomycetota</taxon>
        <taxon>Actinomycetes</taxon>
        <taxon>Streptosporangiales</taxon>
        <taxon>Thermomonosporaceae</taxon>
        <taxon>Actinomadura</taxon>
    </lineage>
</organism>
<evidence type="ECO:0000256" key="2">
    <source>
        <dbReference type="ARBA" id="ARBA00022857"/>
    </source>
</evidence>
<feature type="region of interest" description="Disordered" evidence="4">
    <location>
        <begin position="97"/>
        <end position="117"/>
    </location>
</feature>
<evidence type="ECO:0000313" key="7">
    <source>
        <dbReference type="EMBL" id="MBO2455558.1"/>
    </source>
</evidence>
<name>A0A939T9W9_9ACTN</name>
<keyword evidence="2" id="KW-0521">NADP</keyword>
<keyword evidence="8" id="KW-1185">Reference proteome</keyword>
<dbReference type="GO" id="GO:0050661">
    <property type="term" value="F:NADP binding"/>
    <property type="evidence" value="ECO:0007669"/>
    <property type="project" value="TreeGrafter"/>
</dbReference>
<dbReference type="InterPro" id="IPR036291">
    <property type="entry name" value="NAD(P)-bd_dom_sf"/>
</dbReference>
<dbReference type="GO" id="GO:0005737">
    <property type="term" value="C:cytoplasm"/>
    <property type="evidence" value="ECO:0007669"/>
    <property type="project" value="TreeGrafter"/>
</dbReference>
<dbReference type="InterPro" id="IPR050838">
    <property type="entry name" value="Ketopantoate_reductase"/>
</dbReference>
<proteinExistence type="inferred from homology"/>
<evidence type="ECO:0000259" key="5">
    <source>
        <dbReference type="Pfam" id="PF02558"/>
    </source>
</evidence>
<dbReference type="SUPFAM" id="SSF48179">
    <property type="entry name" value="6-phosphogluconate dehydrogenase C-terminal domain-like"/>
    <property type="match status" value="1"/>
</dbReference>
<evidence type="ECO:0000256" key="3">
    <source>
        <dbReference type="ARBA" id="ARBA00023002"/>
    </source>
</evidence>
<dbReference type="InterPro" id="IPR013328">
    <property type="entry name" value="6PGD_dom2"/>
</dbReference>
<keyword evidence="3" id="KW-0560">Oxidoreductase</keyword>
<dbReference type="SUPFAM" id="SSF51735">
    <property type="entry name" value="NAD(P)-binding Rossmann-fold domains"/>
    <property type="match status" value="1"/>
</dbReference>
<accession>A0A939T9W9</accession>
<dbReference type="GO" id="GO:0008677">
    <property type="term" value="F:2-dehydropantoate 2-reductase activity"/>
    <property type="evidence" value="ECO:0007669"/>
    <property type="project" value="TreeGrafter"/>
</dbReference>
<dbReference type="Proteomes" id="UP000669179">
    <property type="component" value="Unassembled WGS sequence"/>
</dbReference>
<protein>
    <submittedName>
        <fullName evidence="7">Ketopantoate reductase family protein</fullName>
    </submittedName>
</protein>
<comment type="caution">
    <text evidence="7">The sequence shown here is derived from an EMBL/GenBank/DDBJ whole genome shotgun (WGS) entry which is preliminary data.</text>
</comment>
<dbReference type="PANTHER" id="PTHR43765:SF2">
    <property type="entry name" value="2-DEHYDROPANTOATE 2-REDUCTASE"/>
    <property type="match status" value="1"/>
</dbReference>
<gene>
    <name evidence="7" type="ORF">J4573_51375</name>
</gene>
<dbReference type="Gene3D" id="3.40.50.720">
    <property type="entry name" value="NAD(P)-binding Rossmann-like Domain"/>
    <property type="match status" value="2"/>
</dbReference>
<evidence type="ECO:0000313" key="8">
    <source>
        <dbReference type="Proteomes" id="UP000669179"/>
    </source>
</evidence>
<dbReference type="Gene3D" id="1.10.1040.10">
    <property type="entry name" value="N-(1-d-carboxylethyl)-l-norvaline Dehydrogenase, domain 2"/>
    <property type="match status" value="1"/>
</dbReference>
<feature type="domain" description="Ketopantoate reductase N-terminal" evidence="5">
    <location>
        <begin position="4"/>
        <end position="89"/>
    </location>
</feature>
<evidence type="ECO:0000256" key="1">
    <source>
        <dbReference type="ARBA" id="ARBA00007870"/>
    </source>
</evidence>
<dbReference type="InterPro" id="IPR008927">
    <property type="entry name" value="6-PGluconate_DH-like_C_sf"/>
</dbReference>
<dbReference type="InterPro" id="IPR013332">
    <property type="entry name" value="KPR_N"/>
</dbReference>
<dbReference type="EMBL" id="JAGEOJ010000038">
    <property type="protein sequence ID" value="MBO2455558.1"/>
    <property type="molecule type" value="Genomic_DNA"/>
</dbReference>
<dbReference type="PANTHER" id="PTHR43765">
    <property type="entry name" value="2-DEHYDROPANTOATE 2-REDUCTASE-RELATED"/>
    <property type="match status" value="1"/>
</dbReference>
<dbReference type="RefSeq" id="WP_208263780.1">
    <property type="nucleotide sequence ID" value="NZ_JAGEOJ010000038.1"/>
</dbReference>
<feature type="domain" description="Ketopantoate reductase C-terminal" evidence="6">
    <location>
        <begin position="211"/>
        <end position="332"/>
    </location>
</feature>
<comment type="similarity">
    <text evidence="1">Belongs to the ketopantoate reductase family.</text>
</comment>
<evidence type="ECO:0000256" key="4">
    <source>
        <dbReference type="SAM" id="MobiDB-lite"/>
    </source>
</evidence>
<dbReference type="Pfam" id="PF08546">
    <property type="entry name" value="ApbA_C"/>
    <property type="match status" value="1"/>
</dbReference>
<evidence type="ECO:0000259" key="6">
    <source>
        <dbReference type="Pfam" id="PF08546"/>
    </source>
</evidence>
<dbReference type="AlphaFoldDB" id="A0A939T9W9"/>
<dbReference type="InterPro" id="IPR013752">
    <property type="entry name" value="KPA_reductase"/>
</dbReference>
<sequence>MRYVIIGAGAIGGAIGGRLHLAGHDVVLVARGAHYAALRDKGLRLTTRDGVHELTIPVVDGPESIELTHDDVLILAVKTQAATAALDAWAARPVSKAEPRRAVGAGPHPASGAGPRRAVGGGATAAEVLPLICAQNGVESERIALRRFRRVYGMCVWLPATFLVPGEITTHSAPYTGALSVGRYPSGADETVERIAADLASANFLAPVRTDVMRWKYAKLVSNLANAVEAICGSGAGVEEQTLIARARAEAVAVLDKAGIERVPADEEQALRKGRVSFGPNDGSRGGGSSWQDLRRGNGSIEVDYLTGEIVLLGRLHDVPTPVNETLQRVANEFARERRAPGSMTGAELTTLIDG</sequence>